<dbReference type="Proteomes" id="UP000490980">
    <property type="component" value="Unassembled WGS sequence"/>
</dbReference>
<accession>A0A7X5UDU8</accession>
<feature type="region of interest" description="Disordered" evidence="1">
    <location>
        <begin position="148"/>
        <end position="168"/>
    </location>
</feature>
<organism evidence="2 3">
    <name type="scientific">Luteibacter anthropi</name>
    <dbReference type="NCBI Taxonomy" id="564369"/>
    <lineage>
        <taxon>Bacteria</taxon>
        <taxon>Pseudomonadati</taxon>
        <taxon>Pseudomonadota</taxon>
        <taxon>Gammaproteobacteria</taxon>
        <taxon>Lysobacterales</taxon>
        <taxon>Rhodanobacteraceae</taxon>
        <taxon>Luteibacter</taxon>
    </lineage>
</organism>
<sequence length="168" mass="18706">MTDASLPDADLRQRAPRVRASFRLTSDRHLVDHLKDQLGLEAAHTWQKGDLDDTAINQRRAHGWCLRMPEQRTYTTDTALRELLDALRPRQDEIVTAIKALELDAHFHLDVEVHAGHLPACFWSDANIRAVAIYGASLHAQLIDAPAEGQPADQSMPVSSLAASDIME</sequence>
<name>A0A7X5UDU8_9GAMM</name>
<dbReference type="InterPro" id="IPR025459">
    <property type="entry name" value="DUF4279"/>
</dbReference>
<evidence type="ECO:0000313" key="3">
    <source>
        <dbReference type="Proteomes" id="UP000490980"/>
    </source>
</evidence>
<dbReference type="EMBL" id="JAARLZ010000012">
    <property type="protein sequence ID" value="NII08484.1"/>
    <property type="molecule type" value="Genomic_DNA"/>
</dbReference>
<protein>
    <submittedName>
        <fullName evidence="2">DUF4279 domain-containing protein</fullName>
    </submittedName>
</protein>
<dbReference type="RefSeq" id="WP_166951389.1">
    <property type="nucleotide sequence ID" value="NZ_JAARLZ010000012.1"/>
</dbReference>
<evidence type="ECO:0000256" key="1">
    <source>
        <dbReference type="SAM" id="MobiDB-lite"/>
    </source>
</evidence>
<keyword evidence="3" id="KW-1185">Reference proteome</keyword>
<comment type="caution">
    <text evidence="2">The sequence shown here is derived from an EMBL/GenBank/DDBJ whole genome shotgun (WGS) entry which is preliminary data.</text>
</comment>
<evidence type="ECO:0000313" key="2">
    <source>
        <dbReference type="EMBL" id="NII08484.1"/>
    </source>
</evidence>
<proteinExistence type="predicted"/>
<reference evidence="2 3" key="1">
    <citation type="submission" date="2020-03" db="EMBL/GenBank/DDBJ databases">
        <authorList>
            <person name="Lai Q."/>
        </authorList>
    </citation>
    <scope>NUCLEOTIDE SEQUENCE [LARGE SCALE GENOMIC DNA]</scope>
    <source>
        <strain evidence="2 3">CCUG 25036</strain>
    </source>
</reference>
<dbReference type="AlphaFoldDB" id="A0A7X5UDU8"/>
<feature type="compositionally biased region" description="Polar residues" evidence="1">
    <location>
        <begin position="152"/>
        <end position="162"/>
    </location>
</feature>
<dbReference type="Pfam" id="PF14106">
    <property type="entry name" value="DUF4279"/>
    <property type="match status" value="1"/>
</dbReference>
<gene>
    <name evidence="2" type="ORF">HBF25_19035</name>
</gene>